<evidence type="ECO:0000256" key="4">
    <source>
        <dbReference type="ARBA" id="ARBA00047931"/>
    </source>
</evidence>
<sequence>MSIAADLLPLPSSSGREWVHGALECLAQEAARSADTHLLRLDLPAFPGIDLYLKDESAHPSGSLKHRLARSLFLYALCNGRLHAGQTVVDASSGSTAISEAWFARLLGLPFIAVMPAGTAPGKVRDVQALGGRCDLVDDPAEVLAAANAHAARGACFLDQFGLAERATDWRGNNNIAESILGQMARERSPEPAWIVCSAGTGGTSATIGRYLRYRRLPTRLCLAEPTGSAFVEGWRRHDRHALASRPTVIEGIGRPRVEPGFVFEVVDRVLEVPDAASIAAAWLLEELLGRRYGGSSGTQFVACLRLAAAMRARGERGSIVSLLCDRGERYAETLFDRAWLRAHGIDTAPWEARLRAVLRDGRGFDDGDALA</sequence>
<keyword evidence="5" id="KW-0963">Cytoplasm</keyword>
<dbReference type="Gene3D" id="3.40.50.1100">
    <property type="match status" value="2"/>
</dbReference>
<dbReference type="Pfam" id="PF00291">
    <property type="entry name" value="PALP"/>
    <property type="match status" value="1"/>
</dbReference>
<keyword evidence="5" id="KW-0456">Lyase</keyword>
<dbReference type="PANTHER" id="PTHR10314">
    <property type="entry name" value="CYSTATHIONINE BETA-SYNTHASE"/>
    <property type="match status" value="1"/>
</dbReference>
<comment type="catalytic activity">
    <reaction evidence="5">
        <text>L-cysteine + H2O = hydrogen sulfide + pyruvate + NH4(+) + H(+)</text>
        <dbReference type="Rhea" id="RHEA:24931"/>
        <dbReference type="ChEBI" id="CHEBI:15361"/>
        <dbReference type="ChEBI" id="CHEBI:15377"/>
        <dbReference type="ChEBI" id="CHEBI:15378"/>
        <dbReference type="ChEBI" id="CHEBI:28938"/>
        <dbReference type="ChEBI" id="CHEBI:29919"/>
        <dbReference type="ChEBI" id="CHEBI:35235"/>
        <dbReference type="EC" id="4.4.1.1"/>
    </reaction>
</comment>
<dbReference type="InterPro" id="IPR047586">
    <property type="entry name" value="Cds1"/>
</dbReference>
<dbReference type="InterPro" id="IPR050214">
    <property type="entry name" value="Cys_Synth/Cystath_Beta-Synth"/>
</dbReference>
<name>A0ABW8JRU4_9GAMM</name>
<dbReference type="SUPFAM" id="SSF53686">
    <property type="entry name" value="Tryptophan synthase beta subunit-like PLP-dependent enzymes"/>
    <property type="match status" value="1"/>
</dbReference>
<dbReference type="EC" id="4.4.1.1" evidence="5"/>
<evidence type="ECO:0000256" key="5">
    <source>
        <dbReference type="HAMAP-Rule" id="MF_00868"/>
    </source>
</evidence>
<organism evidence="7 8">
    <name type="scientific">Dyella ginsengisoli</name>
    <dbReference type="NCBI Taxonomy" id="363848"/>
    <lineage>
        <taxon>Bacteria</taxon>
        <taxon>Pseudomonadati</taxon>
        <taxon>Pseudomonadota</taxon>
        <taxon>Gammaproteobacteria</taxon>
        <taxon>Lysobacterales</taxon>
        <taxon>Rhodanobacteraceae</taxon>
        <taxon>Dyella</taxon>
    </lineage>
</organism>
<protein>
    <recommendedName>
        <fullName evidence="5">L-cysteine desulfhydrase Cds1</fullName>
        <ecNumber evidence="5">4.4.1.1</ecNumber>
    </recommendedName>
</protein>
<dbReference type="InterPro" id="IPR036052">
    <property type="entry name" value="TrpB-like_PALP_sf"/>
</dbReference>
<comment type="pathway">
    <text evidence="2">Amino-acid biosynthesis; L-cysteine biosynthesis; L-cysteine from L-serine: step 2/2.</text>
</comment>
<gene>
    <name evidence="5" type="primary">cds1</name>
    <name evidence="7" type="ORF">ISP17_01175</name>
</gene>
<evidence type="ECO:0000256" key="1">
    <source>
        <dbReference type="ARBA" id="ARBA00001933"/>
    </source>
</evidence>
<dbReference type="InterPro" id="IPR001926">
    <property type="entry name" value="TrpB-like_PALP"/>
</dbReference>
<accession>A0ABW8JRU4</accession>
<reference evidence="7 8" key="1">
    <citation type="submission" date="2020-10" db="EMBL/GenBank/DDBJ databases">
        <title>Phylogeny of dyella-like bacteria.</title>
        <authorList>
            <person name="Fu J."/>
        </authorList>
    </citation>
    <scope>NUCLEOTIDE SEQUENCE [LARGE SCALE GENOMIC DNA]</scope>
    <source>
        <strain evidence="7 8">Gsoil3046</strain>
    </source>
</reference>
<proteinExistence type="inferred from homology"/>
<evidence type="ECO:0000313" key="7">
    <source>
        <dbReference type="EMBL" id="MFK2902557.1"/>
    </source>
</evidence>
<feature type="modified residue" description="N6-(pyridoxal phosphate)lysine" evidence="5">
    <location>
        <position position="65"/>
    </location>
</feature>
<keyword evidence="8" id="KW-1185">Reference proteome</keyword>
<evidence type="ECO:0000313" key="8">
    <source>
        <dbReference type="Proteomes" id="UP001620460"/>
    </source>
</evidence>
<dbReference type="RefSeq" id="WP_404629680.1">
    <property type="nucleotide sequence ID" value="NZ_JADIKM010000001.1"/>
</dbReference>
<comment type="caution">
    <text evidence="7">The sequence shown here is derived from an EMBL/GenBank/DDBJ whole genome shotgun (WGS) entry which is preliminary data.</text>
</comment>
<dbReference type="HAMAP" id="MF_00868">
    <property type="entry name" value="Cds1"/>
    <property type="match status" value="1"/>
</dbReference>
<keyword evidence="3 5" id="KW-0663">Pyridoxal phosphate</keyword>
<comment type="function">
    <text evidence="5">A cysteine desulfhydrase that generates hydrogen sulfide, H(2)S. The H(2)S produced by this enzyme may modulate central metabolism.</text>
</comment>
<feature type="domain" description="Tryptophan synthase beta chain-like PALP" evidence="6">
    <location>
        <begin position="36"/>
        <end position="326"/>
    </location>
</feature>
<evidence type="ECO:0000256" key="2">
    <source>
        <dbReference type="ARBA" id="ARBA00004962"/>
    </source>
</evidence>
<comment type="catalytic activity">
    <reaction evidence="4">
        <text>O-acetyl-L-serine + hydrogen sulfide = L-cysteine + acetate</text>
        <dbReference type="Rhea" id="RHEA:14829"/>
        <dbReference type="ChEBI" id="CHEBI:29919"/>
        <dbReference type="ChEBI" id="CHEBI:30089"/>
        <dbReference type="ChEBI" id="CHEBI:35235"/>
        <dbReference type="ChEBI" id="CHEBI:58340"/>
        <dbReference type="EC" id="2.5.1.47"/>
    </reaction>
</comment>
<evidence type="ECO:0000256" key="3">
    <source>
        <dbReference type="ARBA" id="ARBA00022898"/>
    </source>
</evidence>
<comment type="similarity">
    <text evidence="5">Belongs to the cysteine synthase/cystathionine beta-synthase family. Cds1 subfamily.</text>
</comment>
<dbReference type="EMBL" id="JADIKM010000001">
    <property type="protein sequence ID" value="MFK2902557.1"/>
    <property type="molecule type" value="Genomic_DNA"/>
</dbReference>
<evidence type="ECO:0000259" key="6">
    <source>
        <dbReference type="Pfam" id="PF00291"/>
    </source>
</evidence>
<comment type="cofactor">
    <cofactor evidence="1 5">
        <name>pyridoxal 5'-phosphate</name>
        <dbReference type="ChEBI" id="CHEBI:597326"/>
    </cofactor>
</comment>
<dbReference type="Proteomes" id="UP001620460">
    <property type="component" value="Unassembled WGS sequence"/>
</dbReference>